<keyword evidence="3" id="KW-0998">Cell outer membrane</keyword>
<evidence type="ECO:0000313" key="7">
    <source>
        <dbReference type="Proteomes" id="UP001589628"/>
    </source>
</evidence>
<dbReference type="InterPro" id="IPR006664">
    <property type="entry name" value="OMP_bac"/>
</dbReference>
<feature type="domain" description="OmpA-like" evidence="5">
    <location>
        <begin position="102"/>
        <end position="218"/>
    </location>
</feature>
<dbReference type="InterPro" id="IPR036737">
    <property type="entry name" value="OmpA-like_sf"/>
</dbReference>
<evidence type="ECO:0000313" key="6">
    <source>
        <dbReference type="EMBL" id="MFB9887110.1"/>
    </source>
</evidence>
<dbReference type="SUPFAM" id="SSF103088">
    <property type="entry name" value="OmpA-like"/>
    <property type="match status" value="1"/>
</dbReference>
<sequence length="218" mass="23013">MQAKKLLGVAVITSLLAGCMTTDPYTREQKVGQTAKGAGIGAVAGAVLGAAVSSKSDRGKGAATGALVGAAVGGGIGYYMDQQEAALRQELESSGVSVVRNGDNINLIMPGNITFATNSEQISPTFYQTLDGVVRVLAKFEKTHLDVIGYTDSKGSFEHNQMLSERRANSVATYLMQSGIPGSRVTSRGLGERYPIASNDTEQGRAQNRRVELQIRPM</sequence>
<dbReference type="InterPro" id="IPR006665">
    <property type="entry name" value="OmpA-like"/>
</dbReference>
<dbReference type="EMBL" id="JBHLZN010000004">
    <property type="protein sequence ID" value="MFB9887110.1"/>
    <property type="molecule type" value="Genomic_DNA"/>
</dbReference>
<evidence type="ECO:0000256" key="2">
    <source>
        <dbReference type="ARBA" id="ARBA00023136"/>
    </source>
</evidence>
<evidence type="ECO:0000256" key="3">
    <source>
        <dbReference type="ARBA" id="ARBA00023237"/>
    </source>
</evidence>
<protein>
    <submittedName>
        <fullName evidence="6">OmpA family protein</fullName>
    </submittedName>
</protein>
<gene>
    <name evidence="6" type="ORF">ACFFLH_11890</name>
</gene>
<proteinExistence type="predicted"/>
<evidence type="ECO:0000256" key="4">
    <source>
        <dbReference type="PROSITE-ProRule" id="PRU00473"/>
    </source>
</evidence>
<dbReference type="PANTHER" id="PTHR30329">
    <property type="entry name" value="STATOR ELEMENT OF FLAGELLAR MOTOR COMPLEX"/>
    <property type="match status" value="1"/>
</dbReference>
<dbReference type="Pfam" id="PF13488">
    <property type="entry name" value="Gly-zipper_Omp"/>
    <property type="match status" value="1"/>
</dbReference>
<dbReference type="PROSITE" id="PS51123">
    <property type="entry name" value="OMPA_2"/>
    <property type="match status" value="1"/>
</dbReference>
<dbReference type="InterPro" id="IPR039567">
    <property type="entry name" value="Gly-zipper"/>
</dbReference>
<dbReference type="Proteomes" id="UP001589628">
    <property type="component" value="Unassembled WGS sequence"/>
</dbReference>
<name>A0ABV5ZCY7_9GAMM</name>
<dbReference type="PANTHER" id="PTHR30329:SF21">
    <property type="entry name" value="LIPOPROTEIN YIAD-RELATED"/>
    <property type="match status" value="1"/>
</dbReference>
<dbReference type="PRINTS" id="PR01021">
    <property type="entry name" value="OMPADOMAIN"/>
</dbReference>
<organism evidence="6 7">
    <name type="scientific">Balneatrix alpica</name>
    <dbReference type="NCBI Taxonomy" id="75684"/>
    <lineage>
        <taxon>Bacteria</taxon>
        <taxon>Pseudomonadati</taxon>
        <taxon>Pseudomonadota</taxon>
        <taxon>Gammaproteobacteria</taxon>
        <taxon>Oceanospirillales</taxon>
        <taxon>Balneatrichaceae</taxon>
        <taxon>Balneatrix</taxon>
    </lineage>
</organism>
<keyword evidence="2 4" id="KW-0472">Membrane</keyword>
<keyword evidence="7" id="KW-1185">Reference proteome</keyword>
<dbReference type="InterPro" id="IPR050330">
    <property type="entry name" value="Bact_OuterMem_StrucFunc"/>
</dbReference>
<dbReference type="Pfam" id="PF00691">
    <property type="entry name" value="OmpA"/>
    <property type="match status" value="1"/>
</dbReference>
<dbReference type="Gene3D" id="3.30.1330.60">
    <property type="entry name" value="OmpA-like domain"/>
    <property type="match status" value="1"/>
</dbReference>
<comment type="caution">
    <text evidence="6">The sequence shown here is derived from an EMBL/GenBank/DDBJ whole genome shotgun (WGS) entry which is preliminary data.</text>
</comment>
<accession>A0ABV5ZCY7</accession>
<comment type="subcellular location">
    <subcellularLocation>
        <location evidence="1">Cell outer membrane</location>
    </subcellularLocation>
</comment>
<reference evidence="6 7" key="1">
    <citation type="submission" date="2024-09" db="EMBL/GenBank/DDBJ databases">
        <authorList>
            <person name="Sun Q."/>
            <person name="Mori K."/>
        </authorList>
    </citation>
    <scope>NUCLEOTIDE SEQUENCE [LARGE SCALE GENOMIC DNA]</scope>
    <source>
        <strain evidence="6 7">ATCC 51285</strain>
    </source>
</reference>
<evidence type="ECO:0000256" key="1">
    <source>
        <dbReference type="ARBA" id="ARBA00004442"/>
    </source>
</evidence>
<dbReference type="RefSeq" id="WP_027314285.1">
    <property type="nucleotide sequence ID" value="NZ_JAUESS010000004.1"/>
</dbReference>
<dbReference type="PROSITE" id="PS51257">
    <property type="entry name" value="PROKAR_LIPOPROTEIN"/>
    <property type="match status" value="1"/>
</dbReference>
<evidence type="ECO:0000259" key="5">
    <source>
        <dbReference type="PROSITE" id="PS51123"/>
    </source>
</evidence>
<dbReference type="CDD" id="cd07185">
    <property type="entry name" value="OmpA_C-like"/>
    <property type="match status" value="1"/>
</dbReference>